<sequence length="309" mass="35246">MPKDHRIIAKILLDFAILLTVGIPILLFHLHGQPLQRGFFCDDDSIRYPFKESTVSNKVLYIVGIFVPVIVITLTEFANDAMSKRENRGQINVILGRPVPTLWWKIYKNVGVFLYGACMSQLTTDIAKYSIGRLRPHFIDVCRPDVDCLSAVQDAHMYQDSFNCTGKDLYRIREARLSFPSGHSSFSAYTMVFTVIYLQACMKCKVNKLLRPFLQFILLMMTWYTALSRISDFKHHWSDVLVGFLQGTIVALITAFFVADIFTKEAKKEADIILQNISTDGPAPNYNTMDTSTDVESRSQCCRPMLQNQ</sequence>
<feature type="transmembrane region" description="Helical" evidence="6">
    <location>
        <begin position="209"/>
        <end position="228"/>
    </location>
</feature>
<dbReference type="AlphaFoldDB" id="A0A087UAT8"/>
<dbReference type="OMA" id="CCVGFPI"/>
<keyword evidence="9" id="KW-1185">Reference proteome</keyword>
<dbReference type="GO" id="GO:0007165">
    <property type="term" value="P:signal transduction"/>
    <property type="evidence" value="ECO:0007669"/>
    <property type="project" value="TreeGrafter"/>
</dbReference>
<feature type="non-terminal residue" evidence="8">
    <location>
        <position position="309"/>
    </location>
</feature>
<evidence type="ECO:0000256" key="6">
    <source>
        <dbReference type="SAM" id="Phobius"/>
    </source>
</evidence>
<feature type="transmembrane region" description="Helical" evidence="6">
    <location>
        <begin position="59"/>
        <end position="78"/>
    </location>
</feature>
<feature type="domain" description="Phosphatidic acid phosphatase type 2/haloperoxidase" evidence="7">
    <location>
        <begin position="110"/>
        <end position="255"/>
    </location>
</feature>
<dbReference type="InterPro" id="IPR000326">
    <property type="entry name" value="PAP2/HPO"/>
</dbReference>
<keyword evidence="5 6" id="KW-0472">Membrane</keyword>
<dbReference type="GO" id="GO:0008195">
    <property type="term" value="F:phosphatidate phosphatase activity"/>
    <property type="evidence" value="ECO:0007669"/>
    <property type="project" value="TreeGrafter"/>
</dbReference>
<evidence type="ECO:0000313" key="9">
    <source>
        <dbReference type="Proteomes" id="UP000054359"/>
    </source>
</evidence>
<protein>
    <submittedName>
        <fullName evidence="8">Putative phosphatidate phosphatase</fullName>
    </submittedName>
</protein>
<comment type="subcellular location">
    <subcellularLocation>
        <location evidence="1">Membrane</location>
        <topology evidence="1">Multi-pass membrane protein</topology>
    </subcellularLocation>
</comment>
<evidence type="ECO:0000256" key="3">
    <source>
        <dbReference type="ARBA" id="ARBA00022692"/>
    </source>
</evidence>
<dbReference type="STRING" id="407821.A0A087UAT8"/>
<dbReference type="EMBL" id="KK119043">
    <property type="protein sequence ID" value="KFM74477.1"/>
    <property type="molecule type" value="Genomic_DNA"/>
</dbReference>
<dbReference type="GO" id="GO:0005886">
    <property type="term" value="C:plasma membrane"/>
    <property type="evidence" value="ECO:0007669"/>
    <property type="project" value="TreeGrafter"/>
</dbReference>
<dbReference type="PANTHER" id="PTHR10165:SF197">
    <property type="entry name" value="FI04477P-RELATED"/>
    <property type="match status" value="1"/>
</dbReference>
<dbReference type="OrthoDB" id="8907274at2759"/>
<organism evidence="8 9">
    <name type="scientific">Stegodyphus mimosarum</name>
    <name type="common">African social velvet spider</name>
    <dbReference type="NCBI Taxonomy" id="407821"/>
    <lineage>
        <taxon>Eukaryota</taxon>
        <taxon>Metazoa</taxon>
        <taxon>Ecdysozoa</taxon>
        <taxon>Arthropoda</taxon>
        <taxon>Chelicerata</taxon>
        <taxon>Arachnida</taxon>
        <taxon>Araneae</taxon>
        <taxon>Araneomorphae</taxon>
        <taxon>Entelegynae</taxon>
        <taxon>Eresoidea</taxon>
        <taxon>Eresidae</taxon>
        <taxon>Stegodyphus</taxon>
    </lineage>
</organism>
<evidence type="ECO:0000313" key="8">
    <source>
        <dbReference type="EMBL" id="KFM74477.1"/>
    </source>
</evidence>
<name>A0A087UAT8_STEMI</name>
<dbReference type="GO" id="GO:0006644">
    <property type="term" value="P:phospholipid metabolic process"/>
    <property type="evidence" value="ECO:0007669"/>
    <property type="project" value="InterPro"/>
</dbReference>
<evidence type="ECO:0000256" key="1">
    <source>
        <dbReference type="ARBA" id="ARBA00004141"/>
    </source>
</evidence>
<feature type="transmembrane region" description="Helical" evidence="6">
    <location>
        <begin position="12"/>
        <end position="30"/>
    </location>
</feature>
<dbReference type="Gene3D" id="1.20.144.10">
    <property type="entry name" value="Phosphatidic acid phosphatase type 2/haloperoxidase"/>
    <property type="match status" value="1"/>
</dbReference>
<evidence type="ECO:0000256" key="4">
    <source>
        <dbReference type="ARBA" id="ARBA00022989"/>
    </source>
</evidence>
<comment type="similarity">
    <text evidence="2">Belongs to the PA-phosphatase related phosphoesterase family.</text>
</comment>
<evidence type="ECO:0000256" key="5">
    <source>
        <dbReference type="ARBA" id="ARBA00023136"/>
    </source>
</evidence>
<keyword evidence="4 6" id="KW-1133">Transmembrane helix</keyword>
<dbReference type="Proteomes" id="UP000054359">
    <property type="component" value="Unassembled WGS sequence"/>
</dbReference>
<proteinExistence type="inferred from homology"/>
<dbReference type="InterPro" id="IPR036938">
    <property type="entry name" value="PAP2/HPO_sf"/>
</dbReference>
<dbReference type="Pfam" id="PF01569">
    <property type="entry name" value="PAP2"/>
    <property type="match status" value="1"/>
</dbReference>
<accession>A0A087UAT8</accession>
<dbReference type="SUPFAM" id="SSF48317">
    <property type="entry name" value="Acid phosphatase/Vanadium-dependent haloperoxidase"/>
    <property type="match status" value="1"/>
</dbReference>
<reference evidence="8 9" key="1">
    <citation type="submission" date="2013-11" db="EMBL/GenBank/DDBJ databases">
        <title>Genome sequencing of Stegodyphus mimosarum.</title>
        <authorList>
            <person name="Bechsgaard J."/>
        </authorList>
    </citation>
    <scope>NUCLEOTIDE SEQUENCE [LARGE SCALE GENOMIC DNA]</scope>
</reference>
<evidence type="ECO:0000256" key="2">
    <source>
        <dbReference type="ARBA" id="ARBA00008816"/>
    </source>
</evidence>
<evidence type="ECO:0000259" key="7">
    <source>
        <dbReference type="SMART" id="SM00014"/>
    </source>
</evidence>
<dbReference type="PANTHER" id="PTHR10165">
    <property type="entry name" value="LIPID PHOSPHATE PHOSPHATASE"/>
    <property type="match status" value="1"/>
</dbReference>
<dbReference type="CDD" id="cd03384">
    <property type="entry name" value="PAP2_wunen"/>
    <property type="match status" value="1"/>
</dbReference>
<dbReference type="SMART" id="SM00014">
    <property type="entry name" value="acidPPc"/>
    <property type="match status" value="1"/>
</dbReference>
<keyword evidence="3 6" id="KW-0812">Transmembrane</keyword>
<feature type="transmembrane region" description="Helical" evidence="6">
    <location>
        <begin position="240"/>
        <end position="259"/>
    </location>
</feature>
<gene>
    <name evidence="8" type="ORF">X975_03860</name>
</gene>
<dbReference type="GO" id="GO:0046839">
    <property type="term" value="P:phospholipid dephosphorylation"/>
    <property type="evidence" value="ECO:0007669"/>
    <property type="project" value="TreeGrafter"/>
</dbReference>
<dbReference type="InterPro" id="IPR043216">
    <property type="entry name" value="PAP-like"/>
</dbReference>